<evidence type="ECO:0000256" key="1">
    <source>
        <dbReference type="SAM" id="MobiDB-lite"/>
    </source>
</evidence>
<feature type="region of interest" description="Disordered" evidence="1">
    <location>
        <begin position="1"/>
        <end position="34"/>
    </location>
</feature>
<dbReference type="Proteomes" id="UP000035740">
    <property type="component" value="Chromosome 4"/>
</dbReference>
<dbReference type="Gramene" id="KMT14254">
    <property type="protein sequence ID" value="KMT14254"/>
    <property type="gene ID" value="BVRB_4g076100"/>
</dbReference>
<reference evidence="2 3" key="1">
    <citation type="journal article" date="2014" name="Nature">
        <title>The genome of the recently domesticated crop plant sugar beet (Beta vulgaris).</title>
        <authorList>
            <person name="Dohm J.C."/>
            <person name="Minoche A.E."/>
            <person name="Holtgrawe D."/>
            <person name="Capella-Gutierrez S."/>
            <person name="Zakrzewski F."/>
            <person name="Tafer H."/>
            <person name="Rupp O."/>
            <person name="Sorensen T.R."/>
            <person name="Stracke R."/>
            <person name="Reinhardt R."/>
            <person name="Goesmann A."/>
            <person name="Kraft T."/>
            <person name="Schulz B."/>
            <person name="Stadler P.F."/>
            <person name="Schmidt T."/>
            <person name="Gabaldon T."/>
            <person name="Lehrach H."/>
            <person name="Weisshaar B."/>
            <person name="Himmelbauer H."/>
        </authorList>
    </citation>
    <scope>NUCLEOTIDE SEQUENCE [LARGE SCALE GENOMIC DNA]</scope>
    <source>
        <tissue evidence="2">Taproot</tissue>
    </source>
</reference>
<protein>
    <submittedName>
        <fullName evidence="2">Uncharacterized protein</fullName>
    </submittedName>
</protein>
<name>A0A0J8CQH2_BETVV</name>
<accession>A0A0J8CQH2</accession>
<evidence type="ECO:0000313" key="3">
    <source>
        <dbReference type="Proteomes" id="UP000035740"/>
    </source>
</evidence>
<dbReference type="EMBL" id="KQ090068">
    <property type="protein sequence ID" value="KMT14254.1"/>
    <property type="molecule type" value="Genomic_DNA"/>
</dbReference>
<feature type="compositionally biased region" description="Basic and acidic residues" evidence="1">
    <location>
        <begin position="1"/>
        <end position="19"/>
    </location>
</feature>
<dbReference type="AlphaFoldDB" id="A0A0J8CQH2"/>
<proteinExistence type="predicted"/>
<organism evidence="2 3">
    <name type="scientific">Beta vulgaris subsp. vulgaris</name>
    <name type="common">Beet</name>
    <dbReference type="NCBI Taxonomy" id="3555"/>
    <lineage>
        <taxon>Eukaryota</taxon>
        <taxon>Viridiplantae</taxon>
        <taxon>Streptophyta</taxon>
        <taxon>Embryophyta</taxon>
        <taxon>Tracheophyta</taxon>
        <taxon>Spermatophyta</taxon>
        <taxon>Magnoliopsida</taxon>
        <taxon>eudicotyledons</taxon>
        <taxon>Gunneridae</taxon>
        <taxon>Pentapetalae</taxon>
        <taxon>Caryophyllales</taxon>
        <taxon>Chenopodiaceae</taxon>
        <taxon>Betoideae</taxon>
        <taxon>Beta</taxon>
    </lineage>
</organism>
<keyword evidence="3" id="KW-1185">Reference proteome</keyword>
<evidence type="ECO:0000313" key="2">
    <source>
        <dbReference type="EMBL" id="KMT14254.1"/>
    </source>
</evidence>
<sequence>MTNGCDRRSKCQSRSERTKGKICISPHEQSQRTSDAWDCGLMNCEKVDSGISLDKAHLT</sequence>
<gene>
    <name evidence="2" type="ORF">BVRB_4g076100</name>
</gene>